<evidence type="ECO:0000313" key="14">
    <source>
        <dbReference type="EMBL" id="KAH0808584.1"/>
    </source>
</evidence>
<dbReference type="InterPro" id="IPR017852">
    <property type="entry name" value="GPI_EtnP_transferase_1_C"/>
</dbReference>
<dbReference type="Pfam" id="PF04987">
    <property type="entry name" value="PigN"/>
    <property type="match status" value="1"/>
</dbReference>
<gene>
    <name evidence="14" type="ORF">GEV33_014201</name>
</gene>
<dbReference type="EC" id="2.-.-.-" evidence="12"/>
<evidence type="ECO:0000256" key="11">
    <source>
        <dbReference type="ARBA" id="ARBA00023180"/>
    </source>
</evidence>
<organism evidence="14 15">
    <name type="scientific">Tenebrio molitor</name>
    <name type="common">Yellow mealworm beetle</name>
    <dbReference type="NCBI Taxonomy" id="7067"/>
    <lineage>
        <taxon>Eukaryota</taxon>
        <taxon>Metazoa</taxon>
        <taxon>Ecdysozoa</taxon>
        <taxon>Arthropoda</taxon>
        <taxon>Hexapoda</taxon>
        <taxon>Insecta</taxon>
        <taxon>Pterygota</taxon>
        <taxon>Neoptera</taxon>
        <taxon>Endopterygota</taxon>
        <taxon>Coleoptera</taxon>
        <taxon>Polyphaga</taxon>
        <taxon>Cucujiformia</taxon>
        <taxon>Tenebrionidae</taxon>
        <taxon>Tenebrio</taxon>
    </lineage>
</organism>
<evidence type="ECO:0000259" key="13">
    <source>
        <dbReference type="Pfam" id="PF04987"/>
    </source>
</evidence>
<name>A0A8J6L1Z8_TENMO</name>
<comment type="function">
    <text evidence="12">Ethanolamine phosphate transferase involved in glycosylphosphatidylinositol-anchor biosynthesis. Transfers ethanolamine phosphate to the first alpha-1,4-linked mannose of the glycosylphosphatidylinositol precursor of GPI-anchor.</text>
</comment>
<dbReference type="Gene3D" id="3.40.720.10">
    <property type="entry name" value="Alkaline Phosphatase, subunit A"/>
    <property type="match status" value="1"/>
</dbReference>
<keyword evidence="6 12" id="KW-0808">Transferase</keyword>
<evidence type="ECO:0000313" key="15">
    <source>
        <dbReference type="Proteomes" id="UP000719412"/>
    </source>
</evidence>
<sequence>MYVLNMAVKFTNRKVTTLLAFGLFVHALILKAAFDIYFSSPIDHGMSPIKSTTNPPAKRVVFIVADGLRAQAIFGENQTDNAPNLNKIRKSRGSWGVAHTRVPTESRPGHVALLGGIYEDPAAILKGWKVNPVEFDSVVNQSANAWCWGGPSIVNMFNKDNLPHIHLHSYDSSMEDYGKNNTVELDLWVVDRVQAFIKTQIACESCQDFRQPGNLFFLHLLGIDTAGHAYKPASLEYKKNIKFVDENIPKIEQLFEHAFPDKSTSYVFTADHGMTNWGSHGAGSDHETKTPLIAWGAGVKIEDKQKDVQQIDIAPLLSALIGINYPINSLGRLPDDYIDSSQDNLSEMIISNVLQLMEIFNIKKYRRMDNAVRFVPFQGVTTEDLETTVTHLRRLITLQKYDLFKVEAKNFVTFLIEGADYYHNYYQLPVLISVTVGIVAWIVYLATYNVTPTKPIHSEKTAKYLHVILFLPLYLSTLVLLKIQSLPLMFYVYFIFPIFMVQTLARRYVYLMEVLRQLKNSDLKHTLSHGLVFAIGLRLLVQAFHNREVLSIVMYIVAGSVIYSKSLRENTTKRQKLTWICCCVVLSCFPLLPVMKTTFNTTSYLVGYILWWLAVEKVIMSQLEPHTSNKFIRWQHVMLILTPLYTLAVEFNMVAPDSPLKYFAWIWACNNFKINLISL</sequence>
<evidence type="ECO:0000256" key="5">
    <source>
        <dbReference type="ARBA" id="ARBA00022502"/>
    </source>
</evidence>
<dbReference type="InterPro" id="IPR017850">
    <property type="entry name" value="Alkaline_phosphatase_core_sf"/>
</dbReference>
<keyword evidence="9 12" id="KW-1133">Transmembrane helix</keyword>
<dbReference type="GO" id="GO:0005789">
    <property type="term" value="C:endoplasmic reticulum membrane"/>
    <property type="evidence" value="ECO:0007669"/>
    <property type="project" value="UniProtKB-SubCell"/>
</dbReference>
<dbReference type="EMBL" id="JABDTM020028655">
    <property type="protein sequence ID" value="KAH0808584.1"/>
    <property type="molecule type" value="Genomic_DNA"/>
</dbReference>
<feature type="transmembrane region" description="Helical" evidence="12">
    <location>
        <begin position="601"/>
        <end position="619"/>
    </location>
</feature>
<keyword evidence="7 12" id="KW-0812">Transmembrane</keyword>
<dbReference type="CDD" id="cd16020">
    <property type="entry name" value="GPI_EPT_1"/>
    <property type="match status" value="1"/>
</dbReference>
<dbReference type="InterPro" id="IPR007070">
    <property type="entry name" value="GPI_EtnP_transferase_1"/>
</dbReference>
<keyword evidence="15" id="KW-1185">Reference proteome</keyword>
<dbReference type="Proteomes" id="UP000719412">
    <property type="component" value="Unassembled WGS sequence"/>
</dbReference>
<keyword evidence="10 12" id="KW-0472">Membrane</keyword>
<proteinExistence type="inferred from homology"/>
<comment type="pathway">
    <text evidence="2 12">Glycolipid biosynthesis; glycosylphosphatidylinositol-anchor biosynthesis.</text>
</comment>
<comment type="similarity">
    <text evidence="3 12">Belongs to the PIGG/PIGN/PIGO family. PIGN subfamily.</text>
</comment>
<dbReference type="PANTHER" id="PTHR12250:SF0">
    <property type="entry name" value="GPI ETHANOLAMINE PHOSPHATE TRANSFERASE 1"/>
    <property type="match status" value="1"/>
</dbReference>
<evidence type="ECO:0000256" key="12">
    <source>
        <dbReference type="RuleBase" id="RU367138"/>
    </source>
</evidence>
<dbReference type="InterPro" id="IPR037671">
    <property type="entry name" value="PIGN_N"/>
</dbReference>
<evidence type="ECO:0000256" key="3">
    <source>
        <dbReference type="ARBA" id="ARBA00008400"/>
    </source>
</evidence>
<feature type="transmembrane region" description="Helical" evidence="12">
    <location>
        <begin position="631"/>
        <end position="649"/>
    </location>
</feature>
<feature type="transmembrane region" description="Helical" evidence="12">
    <location>
        <begin position="425"/>
        <end position="444"/>
    </location>
</feature>
<keyword evidence="5 12" id="KW-0337">GPI-anchor biosynthesis</keyword>
<reference evidence="14" key="2">
    <citation type="submission" date="2021-08" db="EMBL/GenBank/DDBJ databases">
        <authorList>
            <person name="Eriksson T."/>
        </authorList>
    </citation>
    <scope>NUCLEOTIDE SEQUENCE</scope>
    <source>
        <strain evidence="14">Stoneville</strain>
        <tissue evidence="14">Whole head</tissue>
    </source>
</reference>
<accession>A0A8J6L1Z8</accession>
<evidence type="ECO:0000256" key="1">
    <source>
        <dbReference type="ARBA" id="ARBA00004477"/>
    </source>
</evidence>
<dbReference type="UniPathway" id="UPA00196"/>
<evidence type="ECO:0000256" key="8">
    <source>
        <dbReference type="ARBA" id="ARBA00022824"/>
    </source>
</evidence>
<feature type="transmembrane region" description="Helical" evidence="12">
    <location>
        <begin position="577"/>
        <end position="595"/>
    </location>
</feature>
<dbReference type="PANTHER" id="PTHR12250">
    <property type="entry name" value="PHOSPHATIDYLINOSITOL GLYCAN, CLASS N"/>
    <property type="match status" value="1"/>
</dbReference>
<evidence type="ECO:0000256" key="10">
    <source>
        <dbReference type="ARBA" id="ARBA00023136"/>
    </source>
</evidence>
<keyword evidence="8 12" id="KW-0256">Endoplasmic reticulum</keyword>
<comment type="subcellular location">
    <subcellularLocation>
        <location evidence="1 12">Endoplasmic reticulum membrane</location>
        <topology evidence="1 12">Multi-pass membrane protein</topology>
    </subcellularLocation>
</comment>
<evidence type="ECO:0000256" key="7">
    <source>
        <dbReference type="ARBA" id="ARBA00022692"/>
    </source>
</evidence>
<dbReference type="Pfam" id="PF01663">
    <property type="entry name" value="Phosphodiest"/>
    <property type="match status" value="1"/>
</dbReference>
<feature type="domain" description="GPI ethanolamine phosphate transferase 1 C-terminal" evidence="13">
    <location>
        <begin position="417"/>
        <end position="649"/>
    </location>
</feature>
<dbReference type="GO" id="GO:0006506">
    <property type="term" value="P:GPI anchor biosynthetic process"/>
    <property type="evidence" value="ECO:0007669"/>
    <property type="project" value="UniProtKB-UniPathway"/>
</dbReference>
<feature type="transmembrane region" description="Helical" evidence="12">
    <location>
        <begin position="488"/>
        <end position="505"/>
    </location>
</feature>
<evidence type="ECO:0000256" key="2">
    <source>
        <dbReference type="ARBA" id="ARBA00004687"/>
    </source>
</evidence>
<comment type="caution">
    <text evidence="12">Lacks conserved residue(s) required for the propagation of feature annotation.</text>
</comment>
<keyword evidence="11" id="KW-0325">Glycoprotein</keyword>
<comment type="caution">
    <text evidence="14">The sequence shown here is derived from an EMBL/GenBank/DDBJ whole genome shotgun (WGS) entry which is preliminary data.</text>
</comment>
<evidence type="ECO:0000256" key="9">
    <source>
        <dbReference type="ARBA" id="ARBA00022989"/>
    </source>
</evidence>
<evidence type="ECO:0000256" key="4">
    <source>
        <dbReference type="ARBA" id="ARBA00020831"/>
    </source>
</evidence>
<feature type="transmembrane region" description="Helical" evidence="12">
    <location>
        <begin position="464"/>
        <end position="482"/>
    </location>
</feature>
<dbReference type="SUPFAM" id="SSF53649">
    <property type="entry name" value="Alkaline phosphatase-like"/>
    <property type="match status" value="1"/>
</dbReference>
<reference evidence="14" key="1">
    <citation type="journal article" date="2020" name="J Insects Food Feed">
        <title>The yellow mealworm (Tenebrio molitor) genome: a resource for the emerging insects as food and feed industry.</title>
        <authorList>
            <person name="Eriksson T."/>
            <person name="Andere A."/>
            <person name="Kelstrup H."/>
            <person name="Emery V."/>
            <person name="Picard C."/>
        </authorList>
    </citation>
    <scope>NUCLEOTIDE SEQUENCE</scope>
    <source>
        <strain evidence="14">Stoneville</strain>
        <tissue evidence="14">Whole head</tissue>
    </source>
</reference>
<dbReference type="AlphaFoldDB" id="A0A8J6L1Z8"/>
<dbReference type="InterPro" id="IPR002591">
    <property type="entry name" value="Phosphodiest/P_Trfase"/>
</dbReference>
<protein>
    <recommendedName>
        <fullName evidence="4 12">GPI ethanolamine phosphate transferase 1</fullName>
        <ecNumber evidence="12">2.-.-.-</ecNumber>
    </recommendedName>
</protein>
<evidence type="ECO:0000256" key="6">
    <source>
        <dbReference type="ARBA" id="ARBA00022679"/>
    </source>
</evidence>
<dbReference type="GO" id="GO:0051377">
    <property type="term" value="F:mannose-ethanolamine phosphotransferase activity"/>
    <property type="evidence" value="ECO:0007669"/>
    <property type="project" value="UniProtKB-UniRule"/>
</dbReference>